<evidence type="ECO:0000313" key="1">
    <source>
        <dbReference type="EMBL" id="GAP37338.1"/>
    </source>
</evidence>
<dbReference type="RefSeq" id="WP_054021273.1">
    <property type="nucleotide sequence ID" value="NZ_BBYR01000045.1"/>
</dbReference>
<evidence type="ECO:0000313" key="2">
    <source>
        <dbReference type="Proteomes" id="UP000037660"/>
    </source>
</evidence>
<name>A0A0K8P3W6_PISS1</name>
<protein>
    <recommendedName>
        <fullName evidence="3">Phosphoribosylanthranilate isomerase</fullName>
    </recommendedName>
</protein>
<dbReference type="EMBL" id="BBYR01000045">
    <property type="protein sequence ID" value="GAP37338.1"/>
    <property type="molecule type" value="Genomic_DNA"/>
</dbReference>
<dbReference type="AlphaFoldDB" id="A0A0K8P3W6"/>
<reference evidence="1 2" key="2">
    <citation type="journal article" date="2016" name="Science">
        <title>A bacterium that degrades and assimilates poly(ethylene terephthalate).</title>
        <authorList>
            <person name="Yoshida S."/>
            <person name="Hiraga K."/>
            <person name="Takehana T."/>
            <person name="Taniguchi I."/>
            <person name="Yamaji H."/>
            <person name="Maeda Y."/>
            <person name="Toyohara K."/>
            <person name="Miyamoto K."/>
            <person name="Kimura Y."/>
            <person name="Oda K."/>
        </authorList>
    </citation>
    <scope>NUCLEOTIDE SEQUENCE [LARGE SCALE GENOMIC DNA]</scope>
    <source>
        <strain evidence="2">NBRC 110686 / TISTR 2288 / 201-F6</strain>
    </source>
</reference>
<dbReference type="InterPro" id="IPR011060">
    <property type="entry name" value="RibuloseP-bd_barrel"/>
</dbReference>
<reference evidence="2" key="1">
    <citation type="submission" date="2015-07" db="EMBL/GenBank/DDBJ databases">
        <title>Discovery of a poly(ethylene terephthalate assimilation.</title>
        <authorList>
            <person name="Yoshida S."/>
            <person name="Hiraga K."/>
            <person name="Takehana T."/>
            <person name="Taniguchi I."/>
            <person name="Yamaji H."/>
            <person name="Maeda Y."/>
            <person name="Toyohara K."/>
            <person name="Miyamoto K."/>
            <person name="Kimura Y."/>
            <person name="Oda K."/>
        </authorList>
    </citation>
    <scope>NUCLEOTIDE SEQUENCE [LARGE SCALE GENOMIC DNA]</scope>
    <source>
        <strain evidence="2">NBRC 110686 / TISTR 2288 / 201-F6</strain>
    </source>
</reference>
<dbReference type="OrthoDB" id="8772994at2"/>
<gene>
    <name evidence="1" type="ORF">ISF6_3193</name>
</gene>
<evidence type="ECO:0008006" key="3">
    <source>
        <dbReference type="Google" id="ProtNLM"/>
    </source>
</evidence>
<comment type="caution">
    <text evidence="1">The sequence shown here is derived from an EMBL/GenBank/DDBJ whole genome shotgun (WGS) entry which is preliminary data.</text>
</comment>
<proteinExistence type="predicted"/>
<keyword evidence="2" id="KW-1185">Reference proteome</keyword>
<dbReference type="STRING" id="1547922.ISF6_3193"/>
<sequence>MILPEFITFTGADDQTSIEGMLALSHRYPVEFGILVSPAREGIPRYPTAEVIDCILEARGRLNLAAHVCGNAARAFIAGRFTGAEKQRLSRFRRVQVNTADTSIDPHEVDAVGAELGVRVVLQCRGERFPSDDEGPAWLFDTSGGRGETPKAWPSNRNDGILRGYAGGINPDNVRRVVDVVSYTPGRYWLDMESGVRNEHDEFDIGLCRKVCEAVYGERQP</sequence>
<dbReference type="Proteomes" id="UP000037660">
    <property type="component" value="Unassembled WGS sequence"/>
</dbReference>
<accession>A0A0K8P3W6</accession>
<dbReference type="SUPFAM" id="SSF51366">
    <property type="entry name" value="Ribulose-phoshate binding barrel"/>
    <property type="match status" value="1"/>
</dbReference>
<dbReference type="Gene3D" id="3.20.20.70">
    <property type="entry name" value="Aldolase class I"/>
    <property type="match status" value="1"/>
</dbReference>
<dbReference type="InterPro" id="IPR013785">
    <property type="entry name" value="Aldolase_TIM"/>
</dbReference>
<organism evidence="1 2">
    <name type="scientific">Piscinibacter sakaiensis</name>
    <name type="common">Ideonella sakaiensis</name>
    <dbReference type="NCBI Taxonomy" id="1547922"/>
    <lineage>
        <taxon>Bacteria</taxon>
        <taxon>Pseudomonadati</taxon>
        <taxon>Pseudomonadota</taxon>
        <taxon>Betaproteobacteria</taxon>
        <taxon>Burkholderiales</taxon>
        <taxon>Sphaerotilaceae</taxon>
        <taxon>Piscinibacter</taxon>
    </lineage>
</organism>